<feature type="transmembrane region" description="Helical" evidence="1">
    <location>
        <begin position="377"/>
        <end position="398"/>
    </location>
</feature>
<comment type="caution">
    <text evidence="2">The sequence shown here is derived from an EMBL/GenBank/DDBJ whole genome shotgun (WGS) entry which is preliminary data.</text>
</comment>
<evidence type="ECO:0000313" key="3">
    <source>
        <dbReference type="Proteomes" id="UP001193748"/>
    </source>
</evidence>
<accession>A0AAX0AZJ9</accession>
<feature type="transmembrane region" description="Helical" evidence="1">
    <location>
        <begin position="299"/>
        <end position="322"/>
    </location>
</feature>
<dbReference type="GO" id="GO:0005886">
    <property type="term" value="C:plasma membrane"/>
    <property type="evidence" value="ECO:0007669"/>
    <property type="project" value="TreeGrafter"/>
</dbReference>
<dbReference type="RefSeq" id="WP_173710565.1">
    <property type="nucleotide sequence ID" value="NZ_JABSWW010000001.1"/>
</dbReference>
<dbReference type="InterPro" id="IPR050250">
    <property type="entry name" value="Macrolide_Exporter_MacB"/>
</dbReference>
<keyword evidence="1" id="KW-1133">Transmembrane helix</keyword>
<dbReference type="PANTHER" id="PTHR30572">
    <property type="entry name" value="MEMBRANE COMPONENT OF TRANSPORTER-RELATED"/>
    <property type="match status" value="1"/>
</dbReference>
<proteinExistence type="predicted"/>
<evidence type="ECO:0000256" key="1">
    <source>
        <dbReference type="SAM" id="Phobius"/>
    </source>
</evidence>
<keyword evidence="1" id="KW-0812">Transmembrane</keyword>
<sequence>MKFKYIIKELKKNIIFTLILVIQLTVMFSILYSLFQVQSVTKAEAQKVNNYFKDKQVFTIRRVSSEDRMVSKTKASENELESIAENLIDSKDFIYTSQASYIIMMPVISEWNKFARWSELSESDENTYYAANHLVINKNNLKQFNIKIASGRGFNDEEYSLKYDQKIIPVILGYDYSEFYKVGDIIKSFPDGKSLEVIGILEKNQYMPCDMMEIERYANLDDYVLTNTYCYDDYSTMYNGLIQPNFIFYDNNKSDSEIAESNNNIKKLFKDKIRINVIIEPQEKIINQELNASEDQLKVLNAASIILIIFLSITSIITKLSFIDKRKKEFGVHILSGGTLKDIASMIYLETFVSIIVALYIFNIISAYRYGHVDYLIVFYIIIIALLISVVLTIVPIIKIMRFNTATLVKGEE</sequence>
<dbReference type="AlphaFoldDB" id="A0AAX0AZJ9"/>
<evidence type="ECO:0000313" key="2">
    <source>
        <dbReference type="EMBL" id="NRT87888.1"/>
    </source>
</evidence>
<reference evidence="2" key="2">
    <citation type="journal article" date="2022" name="Nat. Biotechnol.">
        <title>Carbon-negative production of acetone and isopropanol by gas fermentation at industrial pilot scale.</title>
        <authorList>
            <person name="Liew F.E."/>
            <person name="Nogle R."/>
            <person name="Abdalla T."/>
            <person name="Rasor B.J."/>
            <person name="Canter C."/>
            <person name="Jensen R.O."/>
            <person name="Wang L."/>
            <person name="Strutz J."/>
            <person name="Chirania P."/>
            <person name="De Tissera S."/>
            <person name="Mueller A.P."/>
            <person name="Ruan Z."/>
            <person name="Gao A."/>
            <person name="Tran L."/>
            <person name="Engle N.L."/>
            <person name="Bromley J.C."/>
            <person name="Daniell J."/>
            <person name="Conrado R."/>
            <person name="Tschaplinski T.J."/>
            <person name="Giannone R.J."/>
            <person name="Hettich R.L."/>
            <person name="Karim A.S."/>
            <person name="Simpson S.D."/>
            <person name="Brown S.D."/>
            <person name="Leang C."/>
            <person name="Jewett M.C."/>
            <person name="Kopke M."/>
        </authorList>
    </citation>
    <scope>NUCLEOTIDE SEQUENCE</scope>
    <source>
        <strain evidence="2">DJ080</strain>
    </source>
</reference>
<feature type="transmembrane region" description="Helical" evidence="1">
    <location>
        <begin position="12"/>
        <end position="35"/>
    </location>
</feature>
<reference evidence="2" key="1">
    <citation type="submission" date="2020-05" db="EMBL/GenBank/DDBJ databases">
        <authorList>
            <person name="Brown S."/>
            <person name="Huntemann M."/>
            <person name="Clum A."/>
            <person name="Spunde A."/>
            <person name="Palaniappan K."/>
            <person name="Ritter S."/>
            <person name="Mikhailova N."/>
            <person name="Chen I.-M."/>
            <person name="Stamatis D."/>
            <person name="Reddy T."/>
            <person name="O'Malley R."/>
            <person name="Daum C."/>
            <person name="Shapiro N."/>
            <person name="Ivanova N."/>
            <person name="Kyrpides N."/>
            <person name="Woyke T."/>
        </authorList>
    </citation>
    <scope>NUCLEOTIDE SEQUENCE</scope>
    <source>
        <strain evidence="2">DJ080</strain>
    </source>
</reference>
<protein>
    <submittedName>
        <fullName evidence="2">ABC transport system permease protein</fullName>
    </submittedName>
</protein>
<dbReference type="GO" id="GO:0022857">
    <property type="term" value="F:transmembrane transporter activity"/>
    <property type="evidence" value="ECO:0007669"/>
    <property type="project" value="TreeGrafter"/>
</dbReference>
<organism evidence="2 3">
    <name type="scientific">Clostridium beijerinckii</name>
    <name type="common">Clostridium MP</name>
    <dbReference type="NCBI Taxonomy" id="1520"/>
    <lineage>
        <taxon>Bacteria</taxon>
        <taxon>Bacillati</taxon>
        <taxon>Bacillota</taxon>
        <taxon>Clostridia</taxon>
        <taxon>Eubacteriales</taxon>
        <taxon>Clostridiaceae</taxon>
        <taxon>Clostridium</taxon>
    </lineage>
</organism>
<keyword evidence="1" id="KW-0472">Membrane</keyword>
<gene>
    <name evidence="2" type="ORF">B0H41_001567</name>
</gene>
<dbReference type="PANTHER" id="PTHR30572:SF4">
    <property type="entry name" value="ABC TRANSPORTER PERMEASE YTRF"/>
    <property type="match status" value="1"/>
</dbReference>
<dbReference type="EMBL" id="JABSWW010000001">
    <property type="protein sequence ID" value="NRT87888.1"/>
    <property type="molecule type" value="Genomic_DNA"/>
</dbReference>
<name>A0AAX0AZJ9_CLOBE</name>
<dbReference type="Proteomes" id="UP001193748">
    <property type="component" value="Unassembled WGS sequence"/>
</dbReference>
<feature type="transmembrane region" description="Helical" evidence="1">
    <location>
        <begin position="343"/>
        <end position="365"/>
    </location>
</feature>